<accession>A0A136A4D6</accession>
<dbReference type="AlphaFoldDB" id="A0A136A4D6"/>
<dbReference type="InterPro" id="IPR045584">
    <property type="entry name" value="Pilin-like"/>
</dbReference>
<dbReference type="Proteomes" id="UP000070299">
    <property type="component" value="Unassembled WGS sequence"/>
</dbReference>
<name>A0A136A4D6_9ALTE</name>
<comment type="caution">
    <text evidence="2">The sequence shown here is derived from an EMBL/GenBank/DDBJ whole genome shotgun (WGS) entry which is preliminary data.</text>
</comment>
<evidence type="ECO:0000313" key="2">
    <source>
        <dbReference type="EMBL" id="KXI30108.1"/>
    </source>
</evidence>
<dbReference type="OrthoDB" id="5815618at2"/>
<evidence type="ECO:0000313" key="3">
    <source>
        <dbReference type="Proteomes" id="UP000070299"/>
    </source>
</evidence>
<keyword evidence="1" id="KW-0472">Membrane</keyword>
<dbReference type="Pfam" id="PF07963">
    <property type="entry name" value="N_methyl"/>
    <property type="match status" value="1"/>
</dbReference>
<dbReference type="RefSeq" id="WP_068373913.1">
    <property type="nucleotide sequence ID" value="NZ_LSNE01000003.1"/>
</dbReference>
<reference evidence="3" key="1">
    <citation type="submission" date="2016-02" db="EMBL/GenBank/DDBJ databases">
        <authorList>
            <person name="Schultz-Johansen M."/>
            <person name="Glaring M.A."/>
            <person name="Bech P.K."/>
            <person name="Stougaard P."/>
        </authorList>
    </citation>
    <scope>NUCLEOTIDE SEQUENCE [LARGE SCALE GENOMIC DNA]</scope>
    <source>
        <strain evidence="3">S66</strain>
    </source>
</reference>
<dbReference type="InterPro" id="IPR012902">
    <property type="entry name" value="N_methyl_site"/>
</dbReference>
<dbReference type="EMBL" id="LSNE01000003">
    <property type="protein sequence ID" value="KXI30108.1"/>
    <property type="molecule type" value="Genomic_DNA"/>
</dbReference>
<gene>
    <name evidence="2" type="ORF">AX660_08915</name>
</gene>
<dbReference type="STRING" id="1799789.AX660_08915"/>
<organism evidence="2 3">
    <name type="scientific">Paraglaciecola hydrolytica</name>
    <dbReference type="NCBI Taxonomy" id="1799789"/>
    <lineage>
        <taxon>Bacteria</taxon>
        <taxon>Pseudomonadati</taxon>
        <taxon>Pseudomonadota</taxon>
        <taxon>Gammaproteobacteria</taxon>
        <taxon>Alteromonadales</taxon>
        <taxon>Alteromonadaceae</taxon>
        <taxon>Paraglaciecola</taxon>
    </lineage>
</organism>
<dbReference type="PROSITE" id="PS00409">
    <property type="entry name" value="PROKAR_NTER_METHYL"/>
    <property type="match status" value="1"/>
</dbReference>
<feature type="transmembrane region" description="Helical" evidence="1">
    <location>
        <begin position="21"/>
        <end position="42"/>
    </location>
</feature>
<dbReference type="SUPFAM" id="SSF54523">
    <property type="entry name" value="Pili subunits"/>
    <property type="match status" value="1"/>
</dbReference>
<keyword evidence="1" id="KW-0812">Transmembrane</keyword>
<dbReference type="NCBIfam" id="TIGR02532">
    <property type="entry name" value="IV_pilin_GFxxxE"/>
    <property type="match status" value="1"/>
</dbReference>
<keyword evidence="1" id="KW-1133">Transmembrane helix</keyword>
<keyword evidence="3" id="KW-1185">Reference proteome</keyword>
<dbReference type="Gene3D" id="3.30.700.10">
    <property type="entry name" value="Glycoprotein, Type 4 Pilin"/>
    <property type="match status" value="1"/>
</dbReference>
<sequence length="211" mass="22797">MKKSQHFCPSFQAADAAKTRGFTLIELVIVVVILGLLAATALPRLLDVTKDAEDATVDGVAGGFASAVGLVRAQWELEGRPQENNGTNSTFVTINSIQIGIDKDTGYPTGQLDTDSSSEDVQVSVLDCESIFNLIMQSAPTISSDWNDKPFNNYRYFTNMSAGTGSGGNDVCFYYLTQTVKNRVSEPLDKTAGNGFVYDPRIGQVMVFSNN</sequence>
<proteinExistence type="predicted"/>
<protein>
    <submittedName>
        <fullName evidence="2">Prepilin cleavage protein</fullName>
    </submittedName>
</protein>
<evidence type="ECO:0000256" key="1">
    <source>
        <dbReference type="SAM" id="Phobius"/>
    </source>
</evidence>